<dbReference type="PROSITE" id="PS51257">
    <property type="entry name" value="PROKAR_LIPOPROTEIN"/>
    <property type="match status" value="1"/>
</dbReference>
<keyword evidence="4 6" id="KW-0998">Cell outer membrane</keyword>
<dbReference type="AlphaFoldDB" id="A0A7S8J105"/>
<dbReference type="Proteomes" id="UP000593737">
    <property type="component" value="Chromosome"/>
</dbReference>
<dbReference type="InterPro" id="IPR006664">
    <property type="entry name" value="OMP_bac"/>
</dbReference>
<dbReference type="PANTHER" id="PTHR30329">
    <property type="entry name" value="STATOR ELEMENT OF FLAGELLAR MOTOR COMPLEX"/>
    <property type="match status" value="1"/>
</dbReference>
<dbReference type="HAMAP" id="MF_02204">
    <property type="entry name" value="Pal"/>
    <property type="match status" value="1"/>
</dbReference>
<accession>A0A7S8J105</accession>
<feature type="region of interest" description="Disordered" evidence="7">
    <location>
        <begin position="30"/>
        <end position="92"/>
    </location>
</feature>
<comment type="subcellular location">
    <subcellularLocation>
        <location evidence="6">Cell outer membrane</location>
        <topology evidence="6">Lipid-anchor</topology>
    </subcellularLocation>
</comment>
<gene>
    <name evidence="6" type="primary">pal</name>
    <name evidence="9" type="ORF">Nkreftii_003550</name>
</gene>
<keyword evidence="1 6" id="KW-0732">Signal</keyword>
<evidence type="ECO:0000256" key="5">
    <source>
        <dbReference type="ARBA" id="ARBA00023288"/>
    </source>
</evidence>
<organism evidence="9 10">
    <name type="scientific">Candidatus Nitrospira kreftii</name>
    <dbReference type="NCBI Taxonomy" id="2652173"/>
    <lineage>
        <taxon>Bacteria</taxon>
        <taxon>Pseudomonadati</taxon>
        <taxon>Nitrospirota</taxon>
        <taxon>Nitrospiria</taxon>
        <taxon>Nitrospirales</taxon>
        <taxon>Nitrospiraceae</taxon>
        <taxon>Nitrospira</taxon>
    </lineage>
</organism>
<feature type="compositionally biased region" description="Polar residues" evidence="7">
    <location>
        <begin position="48"/>
        <end position="62"/>
    </location>
</feature>
<dbReference type="PANTHER" id="PTHR30329:SF21">
    <property type="entry name" value="LIPOPROTEIN YIAD-RELATED"/>
    <property type="match status" value="1"/>
</dbReference>
<dbReference type="EMBL" id="CP047423">
    <property type="protein sequence ID" value="QPD05776.1"/>
    <property type="molecule type" value="Genomic_DNA"/>
</dbReference>
<dbReference type="PROSITE" id="PS51123">
    <property type="entry name" value="OMPA_2"/>
    <property type="match status" value="1"/>
</dbReference>
<keyword evidence="3 6" id="KW-0564">Palmitate</keyword>
<evidence type="ECO:0000313" key="9">
    <source>
        <dbReference type="EMBL" id="QPD05776.1"/>
    </source>
</evidence>
<dbReference type="PRINTS" id="PR01021">
    <property type="entry name" value="OMPADOMAIN"/>
</dbReference>
<keyword evidence="2 6" id="KW-0472">Membrane</keyword>
<evidence type="ECO:0000259" key="8">
    <source>
        <dbReference type="PROSITE" id="PS51123"/>
    </source>
</evidence>
<reference evidence="9 10" key="1">
    <citation type="journal article" date="2020" name="ISME J.">
        <title>Enrichment and physiological characterization of a novel comammox Nitrospira indicates ammonium inhibition of complete nitrification.</title>
        <authorList>
            <person name="Sakoula D."/>
            <person name="Koch H."/>
            <person name="Frank J."/>
            <person name="Jetten M.S.M."/>
            <person name="van Kessel M.A.H.J."/>
            <person name="Lucker S."/>
        </authorList>
    </citation>
    <scope>NUCLEOTIDE SEQUENCE [LARGE SCALE GENOMIC DNA]</scope>
    <source>
        <strain evidence="9">Comreactor17</strain>
    </source>
</reference>
<dbReference type="CDD" id="cd07185">
    <property type="entry name" value="OmpA_C-like"/>
    <property type="match status" value="1"/>
</dbReference>
<evidence type="ECO:0000256" key="2">
    <source>
        <dbReference type="ARBA" id="ARBA00023136"/>
    </source>
</evidence>
<evidence type="ECO:0000256" key="3">
    <source>
        <dbReference type="ARBA" id="ARBA00023139"/>
    </source>
</evidence>
<dbReference type="Gene3D" id="3.30.1330.60">
    <property type="entry name" value="OmpA-like domain"/>
    <property type="match status" value="1"/>
</dbReference>
<comment type="similarity">
    <text evidence="6">Belongs to the Pal lipoprotein family.</text>
</comment>
<feature type="domain" description="OmpA-like" evidence="8">
    <location>
        <begin position="94"/>
        <end position="210"/>
    </location>
</feature>
<proteinExistence type="inferred from homology"/>
<dbReference type="Pfam" id="PF00691">
    <property type="entry name" value="OmpA"/>
    <property type="match status" value="1"/>
</dbReference>
<dbReference type="KEGG" id="nkf:Nkreftii_003550"/>
<evidence type="ECO:0000313" key="10">
    <source>
        <dbReference type="Proteomes" id="UP000593737"/>
    </source>
</evidence>
<evidence type="ECO:0000256" key="4">
    <source>
        <dbReference type="ARBA" id="ARBA00023237"/>
    </source>
</evidence>
<name>A0A7S8J105_9BACT</name>
<dbReference type="InterPro" id="IPR036737">
    <property type="entry name" value="OmpA-like_sf"/>
</dbReference>
<evidence type="ECO:0000256" key="1">
    <source>
        <dbReference type="ARBA" id="ARBA00022729"/>
    </source>
</evidence>
<dbReference type="GO" id="GO:0051301">
    <property type="term" value="P:cell division"/>
    <property type="evidence" value="ECO:0007669"/>
    <property type="project" value="InterPro"/>
</dbReference>
<dbReference type="InterPro" id="IPR039001">
    <property type="entry name" value="Pal"/>
</dbReference>
<protein>
    <recommendedName>
        <fullName evidence="6">Peptidoglycan-associated lipoprotein</fullName>
        <shortName evidence="6">PAL</shortName>
    </recommendedName>
</protein>
<dbReference type="InterPro" id="IPR050330">
    <property type="entry name" value="Bact_OuterMem_StrucFunc"/>
</dbReference>
<dbReference type="InterPro" id="IPR006665">
    <property type="entry name" value="OmpA-like"/>
</dbReference>
<evidence type="ECO:0000256" key="7">
    <source>
        <dbReference type="SAM" id="MobiDB-lite"/>
    </source>
</evidence>
<dbReference type="SUPFAM" id="SSF103088">
    <property type="entry name" value="OmpA-like"/>
    <property type="match status" value="1"/>
</dbReference>
<sequence>MNRVIAMSGVVMGIAVMALLSQGCNKKWVQSDRESGSGSASAKLPNISGGSSNKELSGFSRNPSEERLAQDGYATALNPSGTGPRQRAELTKEEKAAVEAGLHDVFFGYDQWTLSDEGMEALNHDAAYLKDHPGTVLKIEGHCDERGTSDYNMVLGDKRAKAARNYLTEVGVNSKQVVIVSYGKERPFCFDRDESCYQQNRRDHMLLSTR</sequence>
<keyword evidence="5 6" id="KW-0449">Lipoprotein</keyword>
<dbReference type="GO" id="GO:0009279">
    <property type="term" value="C:cell outer membrane"/>
    <property type="evidence" value="ECO:0007669"/>
    <property type="project" value="UniProtKB-SubCell"/>
</dbReference>
<evidence type="ECO:0000256" key="6">
    <source>
        <dbReference type="HAMAP-Rule" id="MF_02204"/>
    </source>
</evidence>